<sequence>MKALVTANFDDANLNRLQDDLGMVIDYRPIKERSERLSQSELEVLLEDVDVFVVGYEGVSAEVMDTAENLQVIACSRGGPEANVDIDAATDRGIPVLYAPERNAVSVADFTVGMILASTRNIARSHHLLHTQTYTGEPVADAAGGGEREDVTWGIAKGSPYAELAGPELEGKTLGIVGMGAIGQNVAQRADGFGVEMLGVDPFVDTEAMAEHGVTKVKLDELCERSDIVTVHCPVTEATRNLIGEAEFDLMPQNAYFVNIARGAIIEQDALVDALRNDQLAGAALDVYDREPLPDGHPLLELPNVVTTPHIAGAAHEVVNRHAAMLTDDIAALLAGREPEHVANEEALAGLTVGDET</sequence>
<reference evidence="8" key="1">
    <citation type="submission" date="2016-10" db="EMBL/GenBank/DDBJ databases">
        <authorList>
            <person name="Varghese N."/>
            <person name="Submissions S."/>
        </authorList>
    </citation>
    <scope>NUCLEOTIDE SEQUENCE [LARGE SCALE GENOMIC DNA]</scope>
    <source>
        <strain evidence="8">DSM 22427</strain>
    </source>
</reference>
<name>A0A1I6UVI6_9EURY</name>
<evidence type="ECO:0000256" key="4">
    <source>
        <dbReference type="RuleBase" id="RU003719"/>
    </source>
</evidence>
<evidence type="ECO:0000259" key="6">
    <source>
        <dbReference type="Pfam" id="PF02826"/>
    </source>
</evidence>
<dbReference type="InterPro" id="IPR050857">
    <property type="entry name" value="D-2-hydroxyacid_DH"/>
</dbReference>
<gene>
    <name evidence="7" type="ORF">SAMN04488556_4123</name>
</gene>
<comment type="similarity">
    <text evidence="1 4">Belongs to the D-isomer specific 2-hydroxyacid dehydrogenase family.</text>
</comment>
<protein>
    <submittedName>
        <fullName evidence="7">D-3-phosphoglycerate dehydrogenase</fullName>
    </submittedName>
</protein>
<evidence type="ECO:0000256" key="3">
    <source>
        <dbReference type="ARBA" id="ARBA00023027"/>
    </source>
</evidence>
<organism evidence="7 8">
    <name type="scientific">Halostagnicola kamekurae</name>
    <dbReference type="NCBI Taxonomy" id="619731"/>
    <lineage>
        <taxon>Archaea</taxon>
        <taxon>Methanobacteriati</taxon>
        <taxon>Methanobacteriota</taxon>
        <taxon>Stenosarchaea group</taxon>
        <taxon>Halobacteria</taxon>
        <taxon>Halobacteriales</taxon>
        <taxon>Natrialbaceae</taxon>
        <taxon>Halostagnicola</taxon>
    </lineage>
</organism>
<dbReference type="OrthoDB" id="34275at2157"/>
<dbReference type="InterPro" id="IPR029753">
    <property type="entry name" value="D-isomer_DH_CS"/>
</dbReference>
<dbReference type="Pfam" id="PF00389">
    <property type="entry name" value="2-Hacid_dh"/>
    <property type="match status" value="1"/>
</dbReference>
<accession>A0A1I6UVI6</accession>
<dbReference type="SUPFAM" id="SSF52283">
    <property type="entry name" value="Formate/glycerate dehydrogenase catalytic domain-like"/>
    <property type="match status" value="1"/>
</dbReference>
<dbReference type="RefSeq" id="WP_092907522.1">
    <property type="nucleotide sequence ID" value="NZ_FOZS01000007.1"/>
</dbReference>
<dbReference type="InterPro" id="IPR006139">
    <property type="entry name" value="D-isomer_2_OHA_DH_cat_dom"/>
</dbReference>
<dbReference type="PANTHER" id="PTHR42789">
    <property type="entry name" value="D-ISOMER SPECIFIC 2-HYDROXYACID DEHYDROGENASE FAMILY PROTEIN (AFU_ORTHOLOGUE AFUA_6G10090)"/>
    <property type="match status" value="1"/>
</dbReference>
<dbReference type="FunFam" id="3.40.50.720:FF:000203">
    <property type="entry name" value="D-3-phosphoglycerate dehydrogenase (SerA)"/>
    <property type="match status" value="1"/>
</dbReference>
<dbReference type="GO" id="GO:0051287">
    <property type="term" value="F:NAD binding"/>
    <property type="evidence" value="ECO:0007669"/>
    <property type="project" value="InterPro"/>
</dbReference>
<evidence type="ECO:0000259" key="5">
    <source>
        <dbReference type="Pfam" id="PF00389"/>
    </source>
</evidence>
<dbReference type="PANTHER" id="PTHR42789:SF1">
    <property type="entry name" value="D-ISOMER SPECIFIC 2-HYDROXYACID DEHYDROGENASE FAMILY PROTEIN (AFU_ORTHOLOGUE AFUA_6G10090)"/>
    <property type="match status" value="1"/>
</dbReference>
<dbReference type="InterPro" id="IPR006140">
    <property type="entry name" value="D-isomer_DH_NAD-bd"/>
</dbReference>
<feature type="domain" description="D-isomer specific 2-hydroxyacid dehydrogenase catalytic" evidence="5">
    <location>
        <begin position="8"/>
        <end position="344"/>
    </location>
</feature>
<dbReference type="AlphaFoldDB" id="A0A1I6UVI6"/>
<dbReference type="Proteomes" id="UP000199199">
    <property type="component" value="Unassembled WGS sequence"/>
</dbReference>
<evidence type="ECO:0000313" key="7">
    <source>
        <dbReference type="EMBL" id="SFT05443.1"/>
    </source>
</evidence>
<dbReference type="Gene3D" id="3.40.50.720">
    <property type="entry name" value="NAD(P)-binding Rossmann-like Domain"/>
    <property type="match status" value="2"/>
</dbReference>
<evidence type="ECO:0000313" key="8">
    <source>
        <dbReference type="Proteomes" id="UP000199199"/>
    </source>
</evidence>
<dbReference type="CDD" id="cd12171">
    <property type="entry name" value="2-Hacid_dh_10"/>
    <property type="match status" value="1"/>
</dbReference>
<keyword evidence="3" id="KW-0520">NAD</keyword>
<evidence type="ECO:0000256" key="2">
    <source>
        <dbReference type="ARBA" id="ARBA00023002"/>
    </source>
</evidence>
<proteinExistence type="inferred from homology"/>
<evidence type="ECO:0000256" key="1">
    <source>
        <dbReference type="ARBA" id="ARBA00005854"/>
    </source>
</evidence>
<dbReference type="Pfam" id="PF02826">
    <property type="entry name" value="2-Hacid_dh_C"/>
    <property type="match status" value="1"/>
</dbReference>
<dbReference type="InterPro" id="IPR036291">
    <property type="entry name" value="NAD(P)-bd_dom_sf"/>
</dbReference>
<feature type="domain" description="D-isomer specific 2-hydroxyacid dehydrogenase NAD-binding" evidence="6">
    <location>
        <begin position="159"/>
        <end position="312"/>
    </location>
</feature>
<dbReference type="EMBL" id="FOZS01000007">
    <property type="protein sequence ID" value="SFT05443.1"/>
    <property type="molecule type" value="Genomic_DNA"/>
</dbReference>
<dbReference type="PROSITE" id="PS00670">
    <property type="entry name" value="D_2_HYDROXYACID_DH_2"/>
    <property type="match status" value="1"/>
</dbReference>
<keyword evidence="2 4" id="KW-0560">Oxidoreductase</keyword>
<dbReference type="SUPFAM" id="SSF51735">
    <property type="entry name" value="NAD(P)-binding Rossmann-fold domains"/>
    <property type="match status" value="1"/>
</dbReference>
<dbReference type="PROSITE" id="PS00671">
    <property type="entry name" value="D_2_HYDROXYACID_DH_3"/>
    <property type="match status" value="1"/>
</dbReference>
<dbReference type="GO" id="GO:0016616">
    <property type="term" value="F:oxidoreductase activity, acting on the CH-OH group of donors, NAD or NADP as acceptor"/>
    <property type="evidence" value="ECO:0007669"/>
    <property type="project" value="InterPro"/>
</dbReference>
<keyword evidence="8" id="KW-1185">Reference proteome</keyword>